<feature type="region of interest" description="Disordered" evidence="1">
    <location>
        <begin position="148"/>
        <end position="261"/>
    </location>
</feature>
<feature type="compositionally biased region" description="Polar residues" evidence="1">
    <location>
        <begin position="210"/>
        <end position="220"/>
    </location>
</feature>
<organism evidence="2 3">
    <name type="scientific">Eruca vesicaria subsp. sativa</name>
    <name type="common">Garden rocket</name>
    <name type="synonym">Eruca sativa</name>
    <dbReference type="NCBI Taxonomy" id="29727"/>
    <lineage>
        <taxon>Eukaryota</taxon>
        <taxon>Viridiplantae</taxon>
        <taxon>Streptophyta</taxon>
        <taxon>Embryophyta</taxon>
        <taxon>Tracheophyta</taxon>
        <taxon>Spermatophyta</taxon>
        <taxon>Magnoliopsida</taxon>
        <taxon>eudicotyledons</taxon>
        <taxon>Gunneridae</taxon>
        <taxon>Pentapetalae</taxon>
        <taxon>rosids</taxon>
        <taxon>malvids</taxon>
        <taxon>Brassicales</taxon>
        <taxon>Brassicaceae</taxon>
        <taxon>Brassiceae</taxon>
        <taxon>Eruca</taxon>
    </lineage>
</organism>
<proteinExistence type="predicted"/>
<feature type="compositionally biased region" description="Basic and acidic residues" evidence="1">
    <location>
        <begin position="153"/>
        <end position="176"/>
    </location>
</feature>
<protein>
    <submittedName>
        <fullName evidence="2">Uncharacterized protein</fullName>
    </submittedName>
</protein>
<dbReference type="AlphaFoldDB" id="A0ABC8KGX5"/>
<feature type="compositionally biased region" description="Basic and acidic residues" evidence="1">
    <location>
        <begin position="240"/>
        <end position="249"/>
    </location>
</feature>
<comment type="caution">
    <text evidence="2">The sequence shown here is derived from an EMBL/GenBank/DDBJ whole genome shotgun (WGS) entry which is preliminary data.</text>
</comment>
<dbReference type="Proteomes" id="UP001642260">
    <property type="component" value="Unassembled WGS sequence"/>
</dbReference>
<evidence type="ECO:0000256" key="1">
    <source>
        <dbReference type="SAM" id="MobiDB-lite"/>
    </source>
</evidence>
<reference evidence="2 3" key="1">
    <citation type="submission" date="2022-03" db="EMBL/GenBank/DDBJ databases">
        <authorList>
            <person name="Macdonald S."/>
            <person name="Ahmed S."/>
            <person name="Newling K."/>
        </authorList>
    </citation>
    <scope>NUCLEOTIDE SEQUENCE [LARGE SCALE GENOMIC DNA]</scope>
</reference>
<evidence type="ECO:0000313" key="2">
    <source>
        <dbReference type="EMBL" id="CAH8354984.1"/>
    </source>
</evidence>
<name>A0ABC8KGX5_ERUVS</name>
<gene>
    <name evidence="2" type="ORF">ERUC_LOCUS20739</name>
</gene>
<keyword evidence="3" id="KW-1185">Reference proteome</keyword>
<dbReference type="EMBL" id="CAKOAT010201599">
    <property type="protein sequence ID" value="CAH8354984.1"/>
    <property type="molecule type" value="Genomic_DNA"/>
</dbReference>
<evidence type="ECO:0000313" key="3">
    <source>
        <dbReference type="Proteomes" id="UP001642260"/>
    </source>
</evidence>
<accession>A0ABC8KGX5</accession>
<sequence>MESRRNPRAVVDPKVRQVSFFTSSQPYSALPPDPIASDFHPASTISPSRNSLSPVMIPPPRHNFSDTFPLCAVTTSAVSSSFFFYSSHRDLPDGSMKASPGRVSMGSFSRSSLASSLPGVGMDSMAAAKSSSVPASVLTTVSLVNMPPMEVQSDQKKSSKPLELKEKTTKAERRALQEAQRAAKVVQPGHGFCSGSLEGNGHDGGKAPLVSSSSAASTNVKAAKPAKPPSSQKNDLAGPSEKDRKKDAPHPACNMMTRVES</sequence>